<dbReference type="GO" id="GO:0016020">
    <property type="term" value="C:membrane"/>
    <property type="evidence" value="ECO:0007669"/>
    <property type="project" value="UniProtKB-SubCell"/>
</dbReference>
<feature type="domain" description="Major facilitator superfamily (MFS) profile" evidence="4">
    <location>
        <begin position="21"/>
        <end position="425"/>
    </location>
</feature>
<comment type="subcellular location">
    <subcellularLocation>
        <location evidence="1">Membrane</location>
        <topology evidence="1">Multi-pass membrane protein</topology>
    </subcellularLocation>
</comment>
<evidence type="ECO:0000259" key="4">
    <source>
        <dbReference type="PROSITE" id="PS50850"/>
    </source>
</evidence>
<dbReference type="PANTHER" id="PTHR11360:SF284">
    <property type="entry name" value="EG:103B4.3 PROTEIN-RELATED"/>
    <property type="match status" value="1"/>
</dbReference>
<keyword evidence="6" id="KW-1185">Reference proteome</keyword>
<dbReference type="AlphaFoldDB" id="A0A0C3DCZ3"/>
<feature type="transmembrane region" description="Helical" evidence="3">
    <location>
        <begin position="398"/>
        <end position="420"/>
    </location>
</feature>
<feature type="transmembrane region" description="Helical" evidence="3">
    <location>
        <begin position="87"/>
        <end position="106"/>
    </location>
</feature>
<comment type="similarity">
    <text evidence="2">Belongs to the major facilitator superfamily. Monocarboxylate porter (TC 2.A.1.13) family.</text>
</comment>
<keyword evidence="3" id="KW-0812">Transmembrane</keyword>
<dbReference type="PANTHER" id="PTHR11360">
    <property type="entry name" value="MONOCARBOXYLATE TRANSPORTER"/>
    <property type="match status" value="1"/>
</dbReference>
<feature type="transmembrane region" description="Helical" evidence="3">
    <location>
        <begin position="366"/>
        <end position="386"/>
    </location>
</feature>
<dbReference type="InterPro" id="IPR036259">
    <property type="entry name" value="MFS_trans_sf"/>
</dbReference>
<evidence type="ECO:0000313" key="5">
    <source>
        <dbReference type="EMBL" id="KIM99817.1"/>
    </source>
</evidence>
<dbReference type="EMBL" id="KN832878">
    <property type="protein sequence ID" value="KIM99817.1"/>
    <property type="molecule type" value="Genomic_DNA"/>
</dbReference>
<dbReference type="InterPro" id="IPR050327">
    <property type="entry name" value="Proton-linked_MCT"/>
</dbReference>
<sequence length="434" mass="46608">MEAASSAPHHKRRQQILIIISSLILTFTGCGLNFAFGVYQELYETIDGPFEGVSAAQIDLIGTLAVSLMTLGAPFANAWSQSYSPRSVTLIGGVMMALGNIAASFGQKLWHFDLSQGLLLGFGSCLAYIPCMTVAPGWFDGRRGLAMGIILSGTGLGGLAWAPFLRYLNTAVGFRNTLRITGVMAFVMIGASASALKWDPAAEALRNQDSQSRRRRWKLPRANWNIVRTRTFTAHATAAALQAAAYITPVYFFSSYARSLGYSSTAGANFIALSNACNFGGKIILGYLADRFGRLNALLLCVFASAGVTFGLWLPSSILINLAVRRGLFIAYTVTWGITASSYVSLLPTALVEEFGIQNFASINGLLYMIRGFATLVGTPAGGALIKTHVKVTGTVVTYENMVLLVGVLVMGSTISVSWARLETVVQSGWKWRA</sequence>
<evidence type="ECO:0000256" key="1">
    <source>
        <dbReference type="ARBA" id="ARBA00004141"/>
    </source>
</evidence>
<feature type="transmembrane region" description="Helical" evidence="3">
    <location>
        <begin position="145"/>
        <end position="165"/>
    </location>
</feature>
<feature type="transmembrane region" description="Helical" evidence="3">
    <location>
        <begin position="232"/>
        <end position="254"/>
    </location>
</feature>
<feature type="transmembrane region" description="Helical" evidence="3">
    <location>
        <begin position="327"/>
        <end position="346"/>
    </location>
</feature>
<feature type="transmembrane region" description="Helical" evidence="3">
    <location>
        <begin position="266"/>
        <end position="289"/>
    </location>
</feature>
<dbReference type="Proteomes" id="UP000054321">
    <property type="component" value="Unassembled WGS sequence"/>
</dbReference>
<dbReference type="PROSITE" id="PS50850">
    <property type="entry name" value="MFS"/>
    <property type="match status" value="1"/>
</dbReference>
<protein>
    <recommendedName>
        <fullName evidence="4">Major facilitator superfamily (MFS) profile domain-containing protein</fullName>
    </recommendedName>
</protein>
<dbReference type="Gene3D" id="1.20.1250.20">
    <property type="entry name" value="MFS general substrate transporter like domains"/>
    <property type="match status" value="1"/>
</dbReference>
<keyword evidence="3" id="KW-0472">Membrane</keyword>
<proteinExistence type="inferred from homology"/>
<organism evidence="5 6">
    <name type="scientific">Oidiodendron maius (strain Zn)</name>
    <dbReference type="NCBI Taxonomy" id="913774"/>
    <lineage>
        <taxon>Eukaryota</taxon>
        <taxon>Fungi</taxon>
        <taxon>Dikarya</taxon>
        <taxon>Ascomycota</taxon>
        <taxon>Pezizomycotina</taxon>
        <taxon>Leotiomycetes</taxon>
        <taxon>Leotiomycetes incertae sedis</taxon>
        <taxon>Myxotrichaceae</taxon>
        <taxon>Oidiodendron</taxon>
    </lineage>
</organism>
<dbReference type="InterPro" id="IPR020846">
    <property type="entry name" value="MFS_dom"/>
</dbReference>
<feature type="transmembrane region" description="Helical" evidence="3">
    <location>
        <begin position="118"/>
        <end position="139"/>
    </location>
</feature>
<keyword evidence="3" id="KW-1133">Transmembrane helix</keyword>
<dbReference type="InterPro" id="IPR011701">
    <property type="entry name" value="MFS"/>
</dbReference>
<feature type="transmembrane region" description="Helical" evidence="3">
    <location>
        <begin position="177"/>
        <end position="196"/>
    </location>
</feature>
<dbReference type="SUPFAM" id="SSF103473">
    <property type="entry name" value="MFS general substrate transporter"/>
    <property type="match status" value="1"/>
</dbReference>
<feature type="transmembrane region" description="Helical" evidence="3">
    <location>
        <begin position="16"/>
        <end position="39"/>
    </location>
</feature>
<gene>
    <name evidence="5" type="ORF">OIDMADRAFT_165978</name>
</gene>
<dbReference type="OrthoDB" id="6499973at2759"/>
<evidence type="ECO:0000256" key="2">
    <source>
        <dbReference type="ARBA" id="ARBA00006727"/>
    </source>
</evidence>
<feature type="transmembrane region" description="Helical" evidence="3">
    <location>
        <begin position="295"/>
        <end position="315"/>
    </location>
</feature>
<evidence type="ECO:0000313" key="6">
    <source>
        <dbReference type="Proteomes" id="UP000054321"/>
    </source>
</evidence>
<reference evidence="5 6" key="1">
    <citation type="submission" date="2014-04" db="EMBL/GenBank/DDBJ databases">
        <authorList>
            <consortium name="DOE Joint Genome Institute"/>
            <person name="Kuo A."/>
            <person name="Martino E."/>
            <person name="Perotto S."/>
            <person name="Kohler A."/>
            <person name="Nagy L.G."/>
            <person name="Floudas D."/>
            <person name="Copeland A."/>
            <person name="Barry K.W."/>
            <person name="Cichocki N."/>
            <person name="Veneault-Fourrey C."/>
            <person name="LaButti K."/>
            <person name="Lindquist E.A."/>
            <person name="Lipzen A."/>
            <person name="Lundell T."/>
            <person name="Morin E."/>
            <person name="Murat C."/>
            <person name="Sun H."/>
            <person name="Tunlid A."/>
            <person name="Henrissat B."/>
            <person name="Grigoriev I.V."/>
            <person name="Hibbett D.S."/>
            <person name="Martin F."/>
            <person name="Nordberg H.P."/>
            <person name="Cantor M.N."/>
            <person name="Hua S.X."/>
        </authorList>
    </citation>
    <scope>NUCLEOTIDE SEQUENCE [LARGE SCALE GENOMIC DNA]</scope>
    <source>
        <strain evidence="5 6">Zn</strain>
    </source>
</reference>
<evidence type="ECO:0000256" key="3">
    <source>
        <dbReference type="SAM" id="Phobius"/>
    </source>
</evidence>
<dbReference type="HOGENOM" id="CLU_001265_1_2_1"/>
<dbReference type="Pfam" id="PF07690">
    <property type="entry name" value="MFS_1"/>
    <property type="match status" value="1"/>
</dbReference>
<name>A0A0C3DCZ3_OIDMZ</name>
<dbReference type="InParanoid" id="A0A0C3DCZ3"/>
<accession>A0A0C3DCZ3</accession>
<dbReference type="GO" id="GO:0022857">
    <property type="term" value="F:transmembrane transporter activity"/>
    <property type="evidence" value="ECO:0007669"/>
    <property type="project" value="InterPro"/>
</dbReference>
<reference evidence="6" key="2">
    <citation type="submission" date="2015-01" db="EMBL/GenBank/DDBJ databases">
        <title>Evolutionary Origins and Diversification of the Mycorrhizal Mutualists.</title>
        <authorList>
            <consortium name="DOE Joint Genome Institute"/>
            <consortium name="Mycorrhizal Genomics Consortium"/>
            <person name="Kohler A."/>
            <person name="Kuo A."/>
            <person name="Nagy L.G."/>
            <person name="Floudas D."/>
            <person name="Copeland A."/>
            <person name="Barry K.W."/>
            <person name="Cichocki N."/>
            <person name="Veneault-Fourrey C."/>
            <person name="LaButti K."/>
            <person name="Lindquist E.A."/>
            <person name="Lipzen A."/>
            <person name="Lundell T."/>
            <person name="Morin E."/>
            <person name="Murat C."/>
            <person name="Riley R."/>
            <person name="Ohm R."/>
            <person name="Sun H."/>
            <person name="Tunlid A."/>
            <person name="Henrissat B."/>
            <person name="Grigoriev I.V."/>
            <person name="Hibbett D.S."/>
            <person name="Martin F."/>
        </authorList>
    </citation>
    <scope>NUCLEOTIDE SEQUENCE [LARGE SCALE GENOMIC DNA]</scope>
    <source>
        <strain evidence="6">Zn</strain>
    </source>
</reference>